<keyword evidence="3" id="KW-0460">Magnesium</keyword>
<dbReference type="PANTHER" id="PTHR43584">
    <property type="entry name" value="NUCLEOTIDYL TRANSFERASE"/>
    <property type="match status" value="1"/>
</dbReference>
<evidence type="ECO:0000313" key="5">
    <source>
        <dbReference type="EMBL" id="ANN69075.1"/>
    </source>
</evidence>
<protein>
    <submittedName>
        <fullName evidence="5">Nucleotidyl transferase</fullName>
    </submittedName>
</protein>
<dbReference type="InterPro" id="IPR050065">
    <property type="entry name" value="GlmU-like"/>
</dbReference>
<feature type="domain" description="MobA-like NTP transferase" evidence="4">
    <location>
        <begin position="3"/>
        <end position="114"/>
    </location>
</feature>
<dbReference type="GO" id="GO:0016740">
    <property type="term" value="F:transferase activity"/>
    <property type="evidence" value="ECO:0007669"/>
    <property type="project" value="UniProtKB-KW"/>
</dbReference>
<dbReference type="Pfam" id="PF12804">
    <property type="entry name" value="NTP_transf_3"/>
    <property type="match status" value="1"/>
</dbReference>
<dbReference type="SUPFAM" id="SSF53448">
    <property type="entry name" value="Nucleotide-diphospho-sugar transferases"/>
    <property type="match status" value="1"/>
</dbReference>
<evidence type="ECO:0000313" key="6">
    <source>
        <dbReference type="Proteomes" id="UP000091897"/>
    </source>
</evidence>
<dbReference type="PANTHER" id="PTHR43584:SF8">
    <property type="entry name" value="N-ACETYLMURAMATE ALPHA-1-PHOSPHATE URIDYLYLTRANSFERASE"/>
    <property type="match status" value="1"/>
</dbReference>
<organism evidence="5 6">
    <name type="scientific">Bordetella bronchialis</name>
    <dbReference type="NCBI Taxonomy" id="463025"/>
    <lineage>
        <taxon>Bacteria</taxon>
        <taxon>Pseudomonadati</taxon>
        <taxon>Pseudomonadota</taxon>
        <taxon>Betaproteobacteria</taxon>
        <taxon>Burkholderiales</taxon>
        <taxon>Alcaligenaceae</taxon>
        <taxon>Bordetella</taxon>
    </lineage>
</organism>
<accession>A0ABM6CY32</accession>
<keyword evidence="6" id="KW-1185">Reference proteome</keyword>
<dbReference type="Gene3D" id="3.90.550.10">
    <property type="entry name" value="Spore Coat Polysaccharide Biosynthesis Protein SpsA, Chain A"/>
    <property type="match status" value="1"/>
</dbReference>
<dbReference type="Proteomes" id="UP000091897">
    <property type="component" value="Chromosome"/>
</dbReference>
<name>A0ABM6CY32_9BORD</name>
<dbReference type="CDD" id="cd02523">
    <property type="entry name" value="PC_cytidylyltransferase"/>
    <property type="match status" value="1"/>
</dbReference>
<dbReference type="InterPro" id="IPR025877">
    <property type="entry name" value="MobA-like_NTP_Trfase"/>
</dbReference>
<evidence type="ECO:0000256" key="1">
    <source>
        <dbReference type="ARBA" id="ARBA00022679"/>
    </source>
</evidence>
<evidence type="ECO:0000256" key="2">
    <source>
        <dbReference type="ARBA" id="ARBA00022695"/>
    </source>
</evidence>
<gene>
    <name evidence="5" type="ORF">BAU06_24690</name>
</gene>
<evidence type="ECO:0000259" key="4">
    <source>
        <dbReference type="Pfam" id="PF12804"/>
    </source>
</evidence>
<dbReference type="RefSeq" id="WP_066356915.1">
    <property type="nucleotide sequence ID" value="NZ_CBCSFJ010000002.1"/>
</dbReference>
<proteinExistence type="predicted"/>
<keyword evidence="1 5" id="KW-0808">Transferase</keyword>
<sequence length="252" mass="27960">MKALILAAGRGSRMKDLTKDRPKCMVTLRGRPLIEWQMEALRAAGATEIGLVTGYRREVLAELGVVEFHNPRWADTNMVTSLSCARTWLRSEPCIVSYSDIFYEPSAVASLMESDARLALTYDPGWRSQWESRFGDPLLDAETFRLSPGGFIGEIGNRPKTVEEVEGQYMGLLRFTPDGWAEVERIRSGMTDPERDKMDMTRTLQYVIAAGNVPVMAIPYRGKWGEVDSASDLALYHEPAGDAGVSSDAASD</sequence>
<dbReference type="EMBL" id="CP016170">
    <property type="protein sequence ID" value="ANN69075.1"/>
    <property type="molecule type" value="Genomic_DNA"/>
</dbReference>
<evidence type="ECO:0000256" key="3">
    <source>
        <dbReference type="ARBA" id="ARBA00022842"/>
    </source>
</evidence>
<dbReference type="InterPro" id="IPR029044">
    <property type="entry name" value="Nucleotide-diphossugar_trans"/>
</dbReference>
<reference evidence="5 6" key="1">
    <citation type="submission" date="2016-06" db="EMBL/GenBank/DDBJ databases">
        <title>Complete genome sequences of Bordetella bronchialis and Bordetella flabilis.</title>
        <authorList>
            <person name="LiPuma J.J."/>
            <person name="Spilker T."/>
        </authorList>
    </citation>
    <scope>NUCLEOTIDE SEQUENCE [LARGE SCALE GENOMIC DNA]</scope>
    <source>
        <strain evidence="5 6">AU3182</strain>
    </source>
</reference>
<keyword evidence="2" id="KW-0548">Nucleotidyltransferase</keyword>